<dbReference type="AlphaFoldDB" id="A0A7W2FV92"/>
<gene>
    <name evidence="1" type="ORF">H2O73_21270</name>
</gene>
<organism evidence="1 2">
    <name type="scientific">Vibrio marinisediminis</name>
    <dbReference type="NCBI Taxonomy" id="2758441"/>
    <lineage>
        <taxon>Bacteria</taxon>
        <taxon>Pseudomonadati</taxon>
        <taxon>Pseudomonadota</taxon>
        <taxon>Gammaproteobacteria</taxon>
        <taxon>Vibrionales</taxon>
        <taxon>Vibrionaceae</taxon>
        <taxon>Vibrio</taxon>
    </lineage>
</organism>
<dbReference type="Proteomes" id="UP000571701">
    <property type="component" value="Unassembled WGS sequence"/>
</dbReference>
<dbReference type="EMBL" id="JACFYF010000293">
    <property type="protein sequence ID" value="MBA5764883.1"/>
    <property type="molecule type" value="Genomic_DNA"/>
</dbReference>
<feature type="non-terminal residue" evidence="1">
    <location>
        <position position="81"/>
    </location>
</feature>
<sequence>MTQNIFINDTVEPVPDASSLPVIEVQCSVTLTPPTATDTCAGIITGTTATTTYSTQGEFTVIWVFDDGNGNITEQGQTVII</sequence>
<proteinExistence type="predicted"/>
<protein>
    <recommendedName>
        <fullName evidence="3">HYR domain-containing protein</fullName>
    </recommendedName>
</protein>
<comment type="caution">
    <text evidence="1">The sequence shown here is derived from an EMBL/GenBank/DDBJ whole genome shotgun (WGS) entry which is preliminary data.</text>
</comment>
<name>A0A7W2FV92_9VIBR</name>
<evidence type="ECO:0008006" key="3">
    <source>
        <dbReference type="Google" id="ProtNLM"/>
    </source>
</evidence>
<evidence type="ECO:0000313" key="2">
    <source>
        <dbReference type="Proteomes" id="UP000571701"/>
    </source>
</evidence>
<keyword evidence="2" id="KW-1185">Reference proteome</keyword>
<evidence type="ECO:0000313" key="1">
    <source>
        <dbReference type="EMBL" id="MBA5764883.1"/>
    </source>
</evidence>
<accession>A0A7W2FV92</accession>
<reference evidence="1 2" key="1">
    <citation type="submission" date="2020-07" db="EMBL/GenBank/DDBJ databases">
        <title>Vibrio marinisediminis sp. nov., isolated from marine sediment.</title>
        <authorList>
            <person name="Ji X."/>
        </authorList>
    </citation>
    <scope>NUCLEOTIDE SEQUENCE [LARGE SCALE GENOMIC DNA]</scope>
    <source>
        <strain evidence="1 2">404</strain>
    </source>
</reference>